<evidence type="ECO:0000256" key="5">
    <source>
        <dbReference type="ARBA" id="ARBA00022989"/>
    </source>
</evidence>
<proteinExistence type="inferred from homology"/>
<feature type="transmembrane region" description="Helical" evidence="7">
    <location>
        <begin position="752"/>
        <end position="770"/>
    </location>
</feature>
<comment type="similarity">
    <text evidence="2">Belongs to the ABC-4 integral membrane protein family. LolC/E subfamily.</text>
</comment>
<gene>
    <name evidence="10" type="ORF">SAMN06265368_0526</name>
</gene>
<feature type="transmembrane region" description="Helical" evidence="7">
    <location>
        <begin position="363"/>
        <end position="385"/>
    </location>
</feature>
<sequence length="787" mass="85256">MSVLNQKLWRDLNRMKVQSLAIAAVIAVGVMLLVMMSGVVTSLTETQRAYYERNHFADVFTSLKRAPASVLRDLRAIPGISVVEGRVAGSALINMPSQAVPIRAQALSLPDLHLPRLNVPLLTDGRLVDADQPDEILLLRSFAHAHDLLPGDYLSVTMNGNRRQLAIVGLVQSPEFLYSVPPGELFSEDKRFGVFWMSNTALAAAFDMRGAFNDVLISIGLQAREAAVIEAVDLVLKPYGGLGAYGRSDQISDHFTTQEITSMRDASKSVPPIFLAVAAFLLNIVISRMVQAEREQIGLIKAFGYNDWEVGLHYLKLVLVIACFGALIGCILGIAAGRGMMELYLVYFKFPALVFQLDPSSFVIGLGVSIFAASLGGLLVLRAVFALTPSEAMRPPTPPDYSKRGQWGARFSQMLDQPSRMVLRRLTRAPGRMLGSMVGIATGMALSVAMISLLAGFDRTIELTFDVLDRSDVTVTFIHPVHENAALQLSKLDGVTSVEPARAVSVIFRNGVKTSRGAVQGYIASPRLNRALKRDLSPVYLRQDGLILSTALAKKLDIRPGDILTLEIREGRQPKLDIPVAGLAQSLIGSPAYMELSALNRVLSEPDRISTAFLTIDASKQENIYRSLKAMPGVAGVSVKSEARDSFVKMLNEGSGSTRFIMIAIAAIITFGIVYNAARIGFAERERDLASLRVIGLSKGETAFVLLGELAVVTLVALPVGGLVGYFLTFAIANGYSTDLYQIPVTFSPRSFGLAGLSVVLAAICSGWLVKRDADNLELVTALKTRE</sequence>
<dbReference type="RefSeq" id="WP_097151842.1">
    <property type="nucleotide sequence ID" value="NZ_OBEL01000001.1"/>
</dbReference>
<evidence type="ECO:0000259" key="9">
    <source>
        <dbReference type="Pfam" id="PF12704"/>
    </source>
</evidence>
<feature type="transmembrane region" description="Helical" evidence="7">
    <location>
        <begin position="660"/>
        <end position="682"/>
    </location>
</feature>
<dbReference type="InterPro" id="IPR051447">
    <property type="entry name" value="Lipoprotein-release_system"/>
</dbReference>
<dbReference type="GO" id="GO:0098797">
    <property type="term" value="C:plasma membrane protein complex"/>
    <property type="evidence" value="ECO:0007669"/>
    <property type="project" value="TreeGrafter"/>
</dbReference>
<dbReference type="PANTHER" id="PTHR30489">
    <property type="entry name" value="LIPOPROTEIN-RELEASING SYSTEM TRANSMEMBRANE PROTEIN LOLE"/>
    <property type="match status" value="1"/>
</dbReference>
<feature type="domain" description="ABC3 transporter permease C-terminal" evidence="8">
    <location>
        <begin position="273"/>
        <end position="387"/>
    </location>
</feature>
<feature type="domain" description="ABC3 transporter permease C-terminal" evidence="8">
    <location>
        <begin position="661"/>
        <end position="769"/>
    </location>
</feature>
<dbReference type="GO" id="GO:0044874">
    <property type="term" value="P:lipoprotein localization to outer membrane"/>
    <property type="evidence" value="ECO:0007669"/>
    <property type="project" value="TreeGrafter"/>
</dbReference>
<keyword evidence="3" id="KW-1003">Cell membrane</keyword>
<organism evidence="10 11">
    <name type="scientific">Cohaesibacter gelatinilyticus</name>
    <dbReference type="NCBI Taxonomy" id="372072"/>
    <lineage>
        <taxon>Bacteria</taxon>
        <taxon>Pseudomonadati</taxon>
        <taxon>Pseudomonadota</taxon>
        <taxon>Alphaproteobacteria</taxon>
        <taxon>Hyphomicrobiales</taxon>
        <taxon>Cohaesibacteraceae</taxon>
    </lineage>
</organism>
<evidence type="ECO:0000256" key="7">
    <source>
        <dbReference type="SAM" id="Phobius"/>
    </source>
</evidence>
<dbReference type="InterPro" id="IPR025857">
    <property type="entry name" value="MacB_PCD"/>
</dbReference>
<reference evidence="10 11" key="1">
    <citation type="submission" date="2017-09" db="EMBL/GenBank/DDBJ databases">
        <authorList>
            <person name="Ehlers B."/>
            <person name="Leendertz F.H."/>
        </authorList>
    </citation>
    <scope>NUCLEOTIDE SEQUENCE [LARGE SCALE GENOMIC DNA]</scope>
    <source>
        <strain evidence="10 11">DSM 18289</strain>
    </source>
</reference>
<accession>A0A285NBA9</accession>
<feature type="transmembrane region" description="Helical" evidence="7">
    <location>
        <begin position="434"/>
        <end position="457"/>
    </location>
</feature>
<evidence type="ECO:0000313" key="11">
    <source>
        <dbReference type="Proteomes" id="UP000219439"/>
    </source>
</evidence>
<feature type="transmembrane region" description="Helical" evidence="7">
    <location>
        <begin position="311"/>
        <end position="334"/>
    </location>
</feature>
<dbReference type="EMBL" id="OBEL01000001">
    <property type="protein sequence ID" value="SNZ06752.1"/>
    <property type="molecule type" value="Genomic_DNA"/>
</dbReference>
<evidence type="ECO:0000256" key="6">
    <source>
        <dbReference type="ARBA" id="ARBA00023136"/>
    </source>
</evidence>
<dbReference type="OrthoDB" id="5137249at2"/>
<evidence type="ECO:0000256" key="1">
    <source>
        <dbReference type="ARBA" id="ARBA00004651"/>
    </source>
</evidence>
<evidence type="ECO:0000256" key="4">
    <source>
        <dbReference type="ARBA" id="ARBA00022692"/>
    </source>
</evidence>
<evidence type="ECO:0000259" key="8">
    <source>
        <dbReference type="Pfam" id="PF02687"/>
    </source>
</evidence>
<protein>
    <submittedName>
        <fullName evidence="10">Putative ABC transport system permease protein</fullName>
    </submittedName>
</protein>
<dbReference type="Pfam" id="PF12704">
    <property type="entry name" value="MacB_PCD"/>
    <property type="match status" value="1"/>
</dbReference>
<evidence type="ECO:0000313" key="10">
    <source>
        <dbReference type="EMBL" id="SNZ06752.1"/>
    </source>
</evidence>
<name>A0A285NBA9_9HYPH</name>
<feature type="transmembrane region" description="Helical" evidence="7">
    <location>
        <begin position="703"/>
        <end position="732"/>
    </location>
</feature>
<dbReference type="PANTHER" id="PTHR30489:SF0">
    <property type="entry name" value="LIPOPROTEIN-RELEASING SYSTEM TRANSMEMBRANE PROTEIN LOLE"/>
    <property type="match status" value="1"/>
</dbReference>
<keyword evidence="5 7" id="KW-1133">Transmembrane helix</keyword>
<evidence type="ECO:0000256" key="2">
    <source>
        <dbReference type="ARBA" id="ARBA00005236"/>
    </source>
</evidence>
<evidence type="ECO:0000256" key="3">
    <source>
        <dbReference type="ARBA" id="ARBA00022475"/>
    </source>
</evidence>
<dbReference type="InterPro" id="IPR003838">
    <property type="entry name" value="ABC3_permease_C"/>
</dbReference>
<dbReference type="AlphaFoldDB" id="A0A285NBA9"/>
<comment type="subcellular location">
    <subcellularLocation>
        <location evidence="1">Cell membrane</location>
        <topology evidence="1">Multi-pass membrane protein</topology>
    </subcellularLocation>
</comment>
<dbReference type="Pfam" id="PF02687">
    <property type="entry name" value="FtsX"/>
    <property type="match status" value="2"/>
</dbReference>
<dbReference type="Proteomes" id="UP000219439">
    <property type="component" value="Unassembled WGS sequence"/>
</dbReference>
<feature type="transmembrane region" description="Helical" evidence="7">
    <location>
        <begin position="273"/>
        <end position="291"/>
    </location>
</feature>
<feature type="domain" description="MacB-like periplasmic core" evidence="9">
    <location>
        <begin position="436"/>
        <end position="610"/>
    </location>
</feature>
<feature type="transmembrane region" description="Helical" evidence="7">
    <location>
        <begin position="20"/>
        <end position="43"/>
    </location>
</feature>
<keyword evidence="11" id="KW-1185">Reference proteome</keyword>
<keyword evidence="4 7" id="KW-0812">Transmembrane</keyword>
<keyword evidence="6 7" id="KW-0472">Membrane</keyword>